<sequence>MKKTLLAALLCISVAMASFASGSSDSGAKRSDGKKQSLLLWLPPLSSGKSLDMQFWTETLKPWADANNCNLTIEITPWGGYEEKYLTGFAAGEGPDVGYMYLEIFNDFIEMGTLADIAPYFTQKEKDNYIYWKQGNMKGAQYALPFVVGNPRVPFFNTDILKKAGWNTLPQTWDELIQCALDVKKLNLPGVMPIAMEWADSSIGALNNIFYPYLWQAGGEIYNKEGNRVALMDNDAAVRVAQFLHDLRFKYDVLPKESLSLNTSSVRTLFTQGKIAIASMDAKSANALRQSGVNWTYLPSFKDKTKAIWVASDALIMSKACKNKELAASLMKFITSKETMTLFHTQIAAFPAITRDEGYNADPAFKSLFDNESKYFRTLPVAEGAFKVMDNLFKNLQLMMLGDISPEKAISNTVDYSKSVISK</sequence>
<evidence type="ECO:0000256" key="3">
    <source>
        <dbReference type="ARBA" id="ARBA00022729"/>
    </source>
</evidence>
<dbReference type="AlphaFoldDB" id="S3K1H3"/>
<dbReference type="eggNOG" id="COG1653">
    <property type="taxonomic scope" value="Bacteria"/>
</dbReference>
<dbReference type="CDD" id="cd13585">
    <property type="entry name" value="PBP2_TMBP_like"/>
    <property type="match status" value="1"/>
</dbReference>
<dbReference type="PANTHER" id="PTHR30061:SF50">
    <property type="entry name" value="MALTOSE_MALTODEXTRIN-BINDING PERIPLASMIC PROTEIN"/>
    <property type="match status" value="1"/>
</dbReference>
<protein>
    <recommendedName>
        <fullName evidence="7">Sugar ABC transporter substrate-binding protein</fullName>
    </recommendedName>
</protein>
<organism evidence="5 6">
    <name type="scientific">Treponema maltophilum ATCC 51939</name>
    <dbReference type="NCBI Taxonomy" id="1125699"/>
    <lineage>
        <taxon>Bacteria</taxon>
        <taxon>Pseudomonadati</taxon>
        <taxon>Spirochaetota</taxon>
        <taxon>Spirochaetia</taxon>
        <taxon>Spirochaetales</taxon>
        <taxon>Treponemataceae</taxon>
        <taxon>Treponema</taxon>
    </lineage>
</organism>
<dbReference type="PANTHER" id="PTHR30061">
    <property type="entry name" value="MALTOSE-BINDING PERIPLASMIC PROTEIN"/>
    <property type="match status" value="1"/>
</dbReference>
<dbReference type="GO" id="GO:0042956">
    <property type="term" value="P:maltodextrin transmembrane transport"/>
    <property type="evidence" value="ECO:0007669"/>
    <property type="project" value="TreeGrafter"/>
</dbReference>
<gene>
    <name evidence="5" type="ORF">HMPREF9194_01706</name>
</gene>
<dbReference type="EMBL" id="ATFF01000006">
    <property type="protein sequence ID" value="EPF31360.1"/>
    <property type="molecule type" value="Genomic_DNA"/>
</dbReference>
<accession>S3K1H3</accession>
<dbReference type="InterPro" id="IPR006059">
    <property type="entry name" value="SBP"/>
</dbReference>
<dbReference type="GO" id="GO:0015768">
    <property type="term" value="P:maltose transport"/>
    <property type="evidence" value="ECO:0007669"/>
    <property type="project" value="TreeGrafter"/>
</dbReference>
<name>S3K1H3_TREMA</name>
<evidence type="ECO:0000313" key="6">
    <source>
        <dbReference type="Proteomes" id="UP000014541"/>
    </source>
</evidence>
<dbReference type="GO" id="GO:0055052">
    <property type="term" value="C:ATP-binding cassette (ABC) transporter complex, substrate-binding subunit-containing"/>
    <property type="evidence" value="ECO:0007669"/>
    <property type="project" value="TreeGrafter"/>
</dbReference>
<evidence type="ECO:0008006" key="7">
    <source>
        <dbReference type="Google" id="ProtNLM"/>
    </source>
</evidence>
<dbReference type="SUPFAM" id="SSF53850">
    <property type="entry name" value="Periplasmic binding protein-like II"/>
    <property type="match status" value="1"/>
</dbReference>
<evidence type="ECO:0000256" key="4">
    <source>
        <dbReference type="SAM" id="SignalP"/>
    </source>
</evidence>
<keyword evidence="6" id="KW-1185">Reference proteome</keyword>
<dbReference type="STRING" id="1125699.HMPREF9194_01706"/>
<dbReference type="HOGENOM" id="CLU_031285_10_0_12"/>
<keyword evidence="3 4" id="KW-0732">Signal</keyword>
<proteinExistence type="inferred from homology"/>
<dbReference type="PATRIC" id="fig|1125699.3.peg.1721"/>
<feature type="signal peptide" evidence="4">
    <location>
        <begin position="1"/>
        <end position="20"/>
    </location>
</feature>
<reference evidence="5 6" key="1">
    <citation type="submission" date="2013-04" db="EMBL/GenBank/DDBJ databases">
        <title>The Genome Sequence of Treponema maltophilum ATCC 51939.</title>
        <authorList>
            <consortium name="The Broad Institute Genomics Platform"/>
            <person name="Earl A."/>
            <person name="Ward D."/>
            <person name="Feldgarden M."/>
            <person name="Gevers D."/>
            <person name="Leonetti C."/>
            <person name="Blanton J.M."/>
            <person name="Dewhirst F.E."/>
            <person name="Izard J."/>
            <person name="Walker B."/>
            <person name="Young S."/>
            <person name="Zeng Q."/>
            <person name="Gargeya S."/>
            <person name="Fitzgerald M."/>
            <person name="Haas B."/>
            <person name="Abouelleil A."/>
            <person name="Allen A.W."/>
            <person name="Alvarado L."/>
            <person name="Arachchi H.M."/>
            <person name="Berlin A.M."/>
            <person name="Chapman S.B."/>
            <person name="Gainer-Dewar J."/>
            <person name="Goldberg J."/>
            <person name="Griggs A."/>
            <person name="Gujja S."/>
            <person name="Hansen M."/>
            <person name="Howarth C."/>
            <person name="Imamovic A."/>
            <person name="Ireland A."/>
            <person name="Larimer J."/>
            <person name="McCowan C."/>
            <person name="Murphy C."/>
            <person name="Pearson M."/>
            <person name="Poon T.W."/>
            <person name="Priest M."/>
            <person name="Roberts A."/>
            <person name="Saif S."/>
            <person name="Shea T."/>
            <person name="Sisk P."/>
            <person name="Sykes S."/>
            <person name="Wortman J."/>
            <person name="Nusbaum C."/>
            <person name="Birren B."/>
        </authorList>
    </citation>
    <scope>NUCLEOTIDE SEQUENCE [LARGE SCALE GENOMIC DNA]</scope>
    <source>
        <strain evidence="5 6">ATCC 51939</strain>
    </source>
</reference>
<keyword evidence="2" id="KW-0813">Transport</keyword>
<dbReference type="Gene3D" id="3.40.190.10">
    <property type="entry name" value="Periplasmic binding protein-like II"/>
    <property type="match status" value="1"/>
</dbReference>
<evidence type="ECO:0000256" key="2">
    <source>
        <dbReference type="ARBA" id="ARBA00022448"/>
    </source>
</evidence>
<comment type="caution">
    <text evidence="5">The sequence shown here is derived from an EMBL/GenBank/DDBJ whole genome shotgun (WGS) entry which is preliminary data.</text>
</comment>
<dbReference type="Pfam" id="PF01547">
    <property type="entry name" value="SBP_bac_1"/>
    <property type="match status" value="1"/>
</dbReference>
<dbReference type="GO" id="GO:1901982">
    <property type="term" value="F:maltose binding"/>
    <property type="evidence" value="ECO:0007669"/>
    <property type="project" value="TreeGrafter"/>
</dbReference>
<comment type="similarity">
    <text evidence="1">Belongs to the bacterial solute-binding protein 1 family.</text>
</comment>
<feature type="chain" id="PRO_5004522710" description="Sugar ABC transporter substrate-binding protein" evidence="4">
    <location>
        <begin position="21"/>
        <end position="423"/>
    </location>
</feature>
<dbReference type="Proteomes" id="UP000014541">
    <property type="component" value="Unassembled WGS sequence"/>
</dbReference>
<evidence type="ECO:0000313" key="5">
    <source>
        <dbReference type="EMBL" id="EPF31360.1"/>
    </source>
</evidence>
<evidence type="ECO:0000256" key="1">
    <source>
        <dbReference type="ARBA" id="ARBA00008520"/>
    </source>
</evidence>
<dbReference type="OrthoDB" id="9795467at2"/>